<dbReference type="AlphaFoldDB" id="A0A5C4LAD5"/>
<comment type="caution">
    <text evidence="1">The sequence shown here is derived from an EMBL/GenBank/DDBJ whole genome shotgun (WGS) entry which is preliminary data.</text>
</comment>
<dbReference type="EMBL" id="VDDA01000023">
    <property type="protein sequence ID" value="TNC08429.1"/>
    <property type="molecule type" value="Genomic_DNA"/>
</dbReference>
<dbReference type="OrthoDB" id="9850942at2"/>
<dbReference type="RefSeq" id="WP_139039331.1">
    <property type="nucleotide sequence ID" value="NZ_VDDA01000023.1"/>
</dbReference>
<evidence type="ECO:0000313" key="2">
    <source>
        <dbReference type="Proteomes" id="UP000305267"/>
    </source>
</evidence>
<name>A0A5C4LAD5_9HYPH</name>
<evidence type="ECO:0000313" key="1">
    <source>
        <dbReference type="EMBL" id="TNC08429.1"/>
    </source>
</evidence>
<sequence length="134" mass="13996">MSAAVPALTPALCRVLRALARSGEPHSYASLAAAQERSPKALEKTVRALRHALADTGVTITRRRLPGETASRLYVAGDAALIGRLLSKPPATVQPASRRIETITLPSVAGITYAFSAEGRLIVGGVVQQARAAC</sequence>
<dbReference type="Proteomes" id="UP000305267">
    <property type="component" value="Unassembled WGS sequence"/>
</dbReference>
<organism evidence="1 2">
    <name type="scientific">Methylobacterium terricola</name>
    <dbReference type="NCBI Taxonomy" id="2583531"/>
    <lineage>
        <taxon>Bacteria</taxon>
        <taxon>Pseudomonadati</taxon>
        <taxon>Pseudomonadota</taxon>
        <taxon>Alphaproteobacteria</taxon>
        <taxon>Hyphomicrobiales</taxon>
        <taxon>Methylobacteriaceae</taxon>
        <taxon>Methylobacterium</taxon>
    </lineage>
</organism>
<proteinExistence type="predicted"/>
<gene>
    <name evidence="1" type="ORF">FF100_29250</name>
</gene>
<keyword evidence="2" id="KW-1185">Reference proteome</keyword>
<accession>A0A5C4LAD5</accession>
<reference evidence="1 2" key="1">
    <citation type="submission" date="2019-06" db="EMBL/GenBank/DDBJ databases">
        <title>Genome of Methylobacterium sp. 17Sr1-39.</title>
        <authorList>
            <person name="Seo T."/>
        </authorList>
    </citation>
    <scope>NUCLEOTIDE SEQUENCE [LARGE SCALE GENOMIC DNA]</scope>
    <source>
        <strain evidence="1 2">17Sr1-39</strain>
    </source>
</reference>
<protein>
    <submittedName>
        <fullName evidence="1">Uncharacterized protein</fullName>
    </submittedName>
</protein>